<organism evidence="4 5">
    <name type="scientific">Streptomyces muensis</name>
    <dbReference type="NCBI Taxonomy" id="1077944"/>
    <lineage>
        <taxon>Bacteria</taxon>
        <taxon>Bacillati</taxon>
        <taxon>Actinomycetota</taxon>
        <taxon>Actinomycetes</taxon>
        <taxon>Kitasatosporales</taxon>
        <taxon>Streptomycetaceae</taxon>
        <taxon>Streptomyces</taxon>
    </lineage>
</organism>
<dbReference type="EMBL" id="JAKEIP010000005">
    <property type="protein sequence ID" value="MCF1592418.1"/>
    <property type="molecule type" value="Genomic_DNA"/>
</dbReference>
<dbReference type="AlphaFoldDB" id="A0A9X1PSR4"/>
<keyword evidence="2" id="KW-0808">Transferase</keyword>
<evidence type="ECO:0000313" key="5">
    <source>
        <dbReference type="Proteomes" id="UP001139384"/>
    </source>
</evidence>
<dbReference type="GO" id="GO:0009307">
    <property type="term" value="P:DNA restriction-modification system"/>
    <property type="evidence" value="ECO:0007669"/>
    <property type="project" value="UniProtKB-KW"/>
</dbReference>
<protein>
    <submittedName>
        <fullName evidence="4">DNA cytosine methyltransferase</fullName>
    </submittedName>
</protein>
<dbReference type="Proteomes" id="UP001139384">
    <property type="component" value="Unassembled WGS sequence"/>
</dbReference>
<keyword evidence="5" id="KW-1185">Reference proteome</keyword>
<gene>
    <name evidence="4" type="ORF">L0P92_02385</name>
</gene>
<evidence type="ECO:0000313" key="4">
    <source>
        <dbReference type="EMBL" id="MCF1592418.1"/>
    </source>
</evidence>
<dbReference type="Pfam" id="PF00145">
    <property type="entry name" value="DNA_methylase"/>
    <property type="match status" value="1"/>
</dbReference>
<name>A0A9X1PSR4_STRM4</name>
<sequence length="421" mass="46458">MAAFAVTWSDQFGGGGGVPGGLEQVPGTVVVQAGNHAAHCTATYKANHQHVRVHLADLSQVVPSAWPRTHALWSSPECTHHTVAQGQPRLQGEFVDGLFSTTGADETAIRSRATMHCVPRFAEFHQYLFIVVENVVEARLWGPKHNKGAAFNAWLAQLRAWGYRHRIVYANSAHAAAYGPAAHTSRDRMYVVLWHESVGRTPNFDKWMRPLVVCARHGKVQALQSWKLTDSCSPQRPWGKYISQYTWRCPHKACATVDLEPYALRPIAEVLDLSNPGPLIGDRYLRPHNANTWRKIQDGHLKYGGAPFIAELRGGGSTHRPTSRPLSTLTAGGNHHLWVSGTAADVRDRHARLVTIDERKVAMTFPADYELIATAEKKQDRDKQLISMVGNAVTGNIARDLGAMAFEFITGQELEPLGLAA</sequence>
<accession>A0A9X1PSR4</accession>
<dbReference type="Gene3D" id="3.40.50.150">
    <property type="entry name" value="Vaccinia Virus protein VP39"/>
    <property type="match status" value="1"/>
</dbReference>
<dbReference type="GO" id="GO:0032259">
    <property type="term" value="P:methylation"/>
    <property type="evidence" value="ECO:0007669"/>
    <property type="project" value="UniProtKB-KW"/>
</dbReference>
<comment type="caution">
    <text evidence="4">The sequence shown here is derived from an EMBL/GenBank/DDBJ whole genome shotgun (WGS) entry which is preliminary data.</text>
</comment>
<keyword evidence="3" id="KW-0680">Restriction system</keyword>
<dbReference type="InterPro" id="IPR029063">
    <property type="entry name" value="SAM-dependent_MTases_sf"/>
</dbReference>
<reference evidence="4" key="1">
    <citation type="submission" date="2022-01" db="EMBL/GenBank/DDBJ databases">
        <title>Draft Genome Sequences of Seven Type Strains of the Genus Streptomyces.</title>
        <authorList>
            <person name="Aziz S."/>
            <person name="Coretto E."/>
            <person name="Chronakova A."/>
            <person name="Sproer C."/>
            <person name="Huber K."/>
            <person name="Nouioui I."/>
            <person name="Gross H."/>
        </authorList>
    </citation>
    <scope>NUCLEOTIDE SEQUENCE</scope>
    <source>
        <strain evidence="4">DSM 103493</strain>
    </source>
</reference>
<evidence type="ECO:0000256" key="1">
    <source>
        <dbReference type="ARBA" id="ARBA00022603"/>
    </source>
</evidence>
<evidence type="ECO:0000256" key="2">
    <source>
        <dbReference type="ARBA" id="ARBA00022679"/>
    </source>
</evidence>
<dbReference type="RefSeq" id="WP_234760730.1">
    <property type="nucleotide sequence ID" value="NZ_JAKEIP010000005.1"/>
</dbReference>
<evidence type="ECO:0000256" key="3">
    <source>
        <dbReference type="ARBA" id="ARBA00022747"/>
    </source>
</evidence>
<dbReference type="InterPro" id="IPR001525">
    <property type="entry name" value="C5_MeTfrase"/>
</dbReference>
<keyword evidence="1 4" id="KW-0489">Methyltransferase</keyword>
<dbReference type="SUPFAM" id="SSF53335">
    <property type="entry name" value="S-adenosyl-L-methionine-dependent methyltransferases"/>
    <property type="match status" value="1"/>
</dbReference>
<proteinExistence type="predicted"/>
<dbReference type="GO" id="GO:0008168">
    <property type="term" value="F:methyltransferase activity"/>
    <property type="evidence" value="ECO:0007669"/>
    <property type="project" value="UniProtKB-KW"/>
</dbReference>